<evidence type="ECO:0000256" key="2">
    <source>
        <dbReference type="ARBA" id="ARBA00001911"/>
    </source>
</evidence>
<dbReference type="GO" id="GO:0008460">
    <property type="term" value="F:dTDP-glucose 4,6-dehydratase activity"/>
    <property type="evidence" value="ECO:0007669"/>
    <property type="project" value="UniProtKB-EC"/>
</dbReference>
<dbReference type="Gene3D" id="3.90.25.10">
    <property type="entry name" value="UDP-galactose 4-epimerase, domain 1"/>
    <property type="match status" value="1"/>
</dbReference>
<feature type="domain" description="NAD(P)-binding" evidence="9">
    <location>
        <begin position="12"/>
        <end position="334"/>
    </location>
</feature>
<comment type="caution">
    <text evidence="10">The sequence shown here is derived from an EMBL/GenBank/DDBJ whole genome shotgun (WGS) entry which is preliminary data.</text>
</comment>
<dbReference type="RefSeq" id="WP_123197725.1">
    <property type="nucleotide sequence ID" value="NZ_QICB01000002.1"/>
</dbReference>
<dbReference type="PANTHER" id="PTHR43000">
    <property type="entry name" value="DTDP-D-GLUCOSE 4,6-DEHYDRATASE-RELATED"/>
    <property type="match status" value="1"/>
</dbReference>
<evidence type="ECO:0000256" key="7">
    <source>
        <dbReference type="ARBA" id="ARBA00023239"/>
    </source>
</evidence>
<sequence>MESAQGFARTVMVTGGAGFIGSNFIRLVLAERPDARVVNVDALTYAGCADNLADVRSDARYAFVHADVRDAAAMAQAFERFAPDAVVHFAAESHVDRSIADPSLFQSVNVGGTAALLEAARAAWACRDGFRAGCRFLHVSTDEVYGDLPLDPCCSDGSDAFREDAPLRPRSPYAASKAAAEMFVGAYGATYGLPIVTVRCSNNYGPRQHAEKLIPKTIERACAGLPVPLYGSGSNVRDWLYVQDCCRGVLAALEKGRAGQVYNLGGGCALPNVRLVEAVRDALHDAGAARAAAFSVEHVADRPGHDRRYAMNCEKAAAELGWRPTTPFEEGMRATVAWYLERAGVV</sequence>
<keyword evidence="11" id="KW-1185">Reference proteome</keyword>
<name>A0A3N0AFV3_9ACTN</name>
<dbReference type="Gene3D" id="3.40.50.720">
    <property type="entry name" value="NAD(P)-binding Rossmann-like Domain"/>
    <property type="match status" value="1"/>
</dbReference>
<evidence type="ECO:0000256" key="1">
    <source>
        <dbReference type="ARBA" id="ARBA00001539"/>
    </source>
</evidence>
<dbReference type="AlphaFoldDB" id="A0A3N0AFV3"/>
<dbReference type="GO" id="GO:0009225">
    <property type="term" value="P:nucleotide-sugar metabolic process"/>
    <property type="evidence" value="ECO:0007669"/>
    <property type="project" value="InterPro"/>
</dbReference>
<dbReference type="NCBIfam" id="TIGR01181">
    <property type="entry name" value="dTDP_gluc_dehyt"/>
    <property type="match status" value="1"/>
</dbReference>
<dbReference type="SUPFAM" id="SSF51735">
    <property type="entry name" value="NAD(P)-binding Rossmann-fold domains"/>
    <property type="match status" value="1"/>
</dbReference>
<proteinExistence type="inferred from homology"/>
<dbReference type="InterPro" id="IPR005888">
    <property type="entry name" value="dTDP_Gluc_deHydtase"/>
</dbReference>
<keyword evidence="7 8" id="KW-0456">Lyase</keyword>
<comment type="cofactor">
    <cofactor evidence="2 8">
        <name>NAD(+)</name>
        <dbReference type="ChEBI" id="CHEBI:57540"/>
    </cofactor>
</comment>
<dbReference type="OrthoDB" id="9801785at2"/>
<evidence type="ECO:0000313" key="11">
    <source>
        <dbReference type="Proteomes" id="UP000267368"/>
    </source>
</evidence>
<evidence type="ECO:0000256" key="4">
    <source>
        <dbReference type="ARBA" id="ARBA00011990"/>
    </source>
</evidence>
<comment type="catalytic activity">
    <reaction evidence="1 8">
        <text>dTDP-alpha-D-glucose = dTDP-4-dehydro-6-deoxy-alpha-D-glucose + H2O</text>
        <dbReference type="Rhea" id="RHEA:17221"/>
        <dbReference type="ChEBI" id="CHEBI:15377"/>
        <dbReference type="ChEBI" id="CHEBI:57477"/>
        <dbReference type="ChEBI" id="CHEBI:57649"/>
        <dbReference type="EC" id="4.2.1.46"/>
    </reaction>
</comment>
<dbReference type="InterPro" id="IPR036291">
    <property type="entry name" value="NAD(P)-bd_dom_sf"/>
</dbReference>
<keyword evidence="6" id="KW-0520">NAD</keyword>
<gene>
    <name evidence="10" type="primary">rfbB</name>
    <name evidence="10" type="ORF">DMP07_03310</name>
</gene>
<protein>
    <recommendedName>
        <fullName evidence="5 8">dTDP-glucose 4,6-dehydratase</fullName>
        <ecNumber evidence="4 8">4.2.1.46</ecNumber>
    </recommendedName>
</protein>
<organism evidence="10 11">
    <name type="scientific">Slackia faecicanis</name>
    <dbReference type="NCBI Taxonomy" id="255723"/>
    <lineage>
        <taxon>Bacteria</taxon>
        <taxon>Bacillati</taxon>
        <taxon>Actinomycetota</taxon>
        <taxon>Coriobacteriia</taxon>
        <taxon>Eggerthellales</taxon>
        <taxon>Eggerthellaceae</taxon>
        <taxon>Slackia</taxon>
    </lineage>
</organism>
<evidence type="ECO:0000256" key="3">
    <source>
        <dbReference type="ARBA" id="ARBA00008178"/>
    </source>
</evidence>
<dbReference type="CDD" id="cd05246">
    <property type="entry name" value="dTDP_GD_SDR_e"/>
    <property type="match status" value="1"/>
</dbReference>
<dbReference type="EC" id="4.2.1.46" evidence="4 8"/>
<accession>A0A3N0AFV3</accession>
<reference evidence="11" key="1">
    <citation type="submission" date="2018-05" db="EMBL/GenBank/DDBJ databases">
        <title>Genome Sequencing of selected type strains of the family Eggerthellaceae.</title>
        <authorList>
            <person name="Danylec N."/>
            <person name="Stoll D.A."/>
            <person name="Doetsch A."/>
            <person name="Huch M."/>
        </authorList>
    </citation>
    <scope>NUCLEOTIDE SEQUENCE [LARGE SCALE GENOMIC DNA]</scope>
    <source>
        <strain evidence="11">DSM 17537</strain>
    </source>
</reference>
<evidence type="ECO:0000256" key="8">
    <source>
        <dbReference type="RuleBase" id="RU004473"/>
    </source>
</evidence>
<evidence type="ECO:0000256" key="6">
    <source>
        <dbReference type="ARBA" id="ARBA00023027"/>
    </source>
</evidence>
<evidence type="ECO:0000256" key="5">
    <source>
        <dbReference type="ARBA" id="ARBA00016977"/>
    </source>
</evidence>
<evidence type="ECO:0000259" key="9">
    <source>
        <dbReference type="Pfam" id="PF16363"/>
    </source>
</evidence>
<dbReference type="EMBL" id="QICB01000002">
    <property type="protein sequence ID" value="RNL20624.1"/>
    <property type="molecule type" value="Genomic_DNA"/>
</dbReference>
<dbReference type="InterPro" id="IPR016040">
    <property type="entry name" value="NAD(P)-bd_dom"/>
</dbReference>
<dbReference type="Proteomes" id="UP000267368">
    <property type="component" value="Unassembled WGS sequence"/>
</dbReference>
<comment type="similarity">
    <text evidence="3 8">Belongs to the NAD(P)-dependent epimerase/dehydratase family. dTDP-glucose dehydratase subfamily.</text>
</comment>
<dbReference type="Pfam" id="PF16363">
    <property type="entry name" value="GDP_Man_Dehyd"/>
    <property type="match status" value="1"/>
</dbReference>
<evidence type="ECO:0000313" key="10">
    <source>
        <dbReference type="EMBL" id="RNL20624.1"/>
    </source>
</evidence>